<evidence type="ECO:0008006" key="3">
    <source>
        <dbReference type="Google" id="ProtNLM"/>
    </source>
</evidence>
<dbReference type="EMBL" id="JBHSQH010000001">
    <property type="protein sequence ID" value="MFC5972087.1"/>
    <property type="molecule type" value="Genomic_DNA"/>
</dbReference>
<sequence length="146" mass="15903">MRIAHRVRGGFERSGIEARIVDRVSAGVDLQAAVLDTLEEVRATPGAIVPVDDIGSVVRGKVDVEGRVVELWTPSHPSIAQVGLLEDESGTVKFTSWARSNQPWLAGGEVVRFQNVARNWYRGRVSVALTGWSRVEFPGVSAQRLG</sequence>
<dbReference type="Gene3D" id="2.40.50.140">
    <property type="entry name" value="Nucleic acid-binding proteins"/>
    <property type="match status" value="1"/>
</dbReference>
<gene>
    <name evidence="1" type="ORF">ACFPYI_12175</name>
</gene>
<dbReference type="SUPFAM" id="SSF50249">
    <property type="entry name" value="Nucleic acid-binding proteins"/>
    <property type="match status" value="1"/>
</dbReference>
<comment type="caution">
    <text evidence="1">The sequence shown here is derived from an EMBL/GenBank/DDBJ whole genome shotgun (WGS) entry which is preliminary data.</text>
</comment>
<evidence type="ECO:0000313" key="2">
    <source>
        <dbReference type="Proteomes" id="UP001596099"/>
    </source>
</evidence>
<evidence type="ECO:0000313" key="1">
    <source>
        <dbReference type="EMBL" id="MFC5972087.1"/>
    </source>
</evidence>
<dbReference type="CDD" id="cd04491">
    <property type="entry name" value="SoSSB_OBF"/>
    <property type="match status" value="1"/>
</dbReference>
<proteinExistence type="predicted"/>
<protein>
    <recommendedName>
        <fullName evidence="3">DNA-binding protein</fullName>
    </recommendedName>
</protein>
<dbReference type="FunFam" id="2.40.50.140:FF:000301">
    <property type="entry name" value="Replication protein A"/>
    <property type="match status" value="1"/>
</dbReference>
<dbReference type="AlphaFoldDB" id="A0ABD5RN96"/>
<dbReference type="Proteomes" id="UP001596099">
    <property type="component" value="Unassembled WGS sequence"/>
</dbReference>
<organism evidence="1 2">
    <name type="scientific">Halomarina salina</name>
    <dbReference type="NCBI Taxonomy" id="1872699"/>
    <lineage>
        <taxon>Archaea</taxon>
        <taxon>Methanobacteriati</taxon>
        <taxon>Methanobacteriota</taxon>
        <taxon>Stenosarchaea group</taxon>
        <taxon>Halobacteria</taxon>
        <taxon>Halobacteriales</taxon>
        <taxon>Natronomonadaceae</taxon>
        <taxon>Halomarina</taxon>
    </lineage>
</organism>
<keyword evidence="2" id="KW-1185">Reference proteome</keyword>
<name>A0ABD5RN96_9EURY</name>
<accession>A0ABD5RN96</accession>
<dbReference type="InterPro" id="IPR012340">
    <property type="entry name" value="NA-bd_OB-fold"/>
</dbReference>
<reference evidence="1 2" key="1">
    <citation type="journal article" date="2019" name="Int. J. Syst. Evol. Microbiol.">
        <title>The Global Catalogue of Microorganisms (GCM) 10K type strain sequencing project: providing services to taxonomists for standard genome sequencing and annotation.</title>
        <authorList>
            <consortium name="The Broad Institute Genomics Platform"/>
            <consortium name="The Broad Institute Genome Sequencing Center for Infectious Disease"/>
            <person name="Wu L."/>
            <person name="Ma J."/>
        </authorList>
    </citation>
    <scope>NUCLEOTIDE SEQUENCE [LARGE SCALE GENOMIC DNA]</scope>
    <source>
        <strain evidence="1 2">CGMCC 1.12543</strain>
    </source>
</reference>
<dbReference type="RefSeq" id="WP_247415088.1">
    <property type="nucleotide sequence ID" value="NZ_JALLGW010000001.1"/>
</dbReference>